<protein>
    <recommendedName>
        <fullName evidence="9">Fibronectin type III-like domain-containing protein</fullName>
    </recommendedName>
</protein>
<comment type="caution">
    <text evidence="10">The sequence shown here is derived from an EMBL/GenBank/DDBJ whole genome shotgun (WGS) entry which is preliminary data.</text>
</comment>
<evidence type="ECO:0000256" key="8">
    <source>
        <dbReference type="SAM" id="SignalP"/>
    </source>
</evidence>
<dbReference type="SUPFAM" id="SSF52279">
    <property type="entry name" value="Beta-D-glucan exohydrolase, C-terminal domain"/>
    <property type="match status" value="1"/>
</dbReference>
<dbReference type="InterPro" id="IPR001764">
    <property type="entry name" value="Glyco_hydro_3_N"/>
</dbReference>
<feature type="chain" id="PRO_5043406720" description="Fibronectin type III-like domain-containing protein" evidence="8">
    <location>
        <begin position="34"/>
        <end position="781"/>
    </location>
</feature>
<dbReference type="GO" id="GO:0031222">
    <property type="term" value="P:arabinan catabolic process"/>
    <property type="evidence" value="ECO:0007669"/>
    <property type="project" value="TreeGrafter"/>
</dbReference>
<evidence type="ECO:0000313" key="11">
    <source>
        <dbReference type="Proteomes" id="UP001222027"/>
    </source>
</evidence>
<accession>A0AAV8RNL9</accession>
<dbReference type="GO" id="GO:0009044">
    <property type="term" value="F:xylan 1,4-beta-xylosidase activity"/>
    <property type="evidence" value="ECO:0007669"/>
    <property type="project" value="InterPro"/>
</dbReference>
<dbReference type="GO" id="GO:0045493">
    <property type="term" value="P:xylan catabolic process"/>
    <property type="evidence" value="ECO:0007669"/>
    <property type="project" value="InterPro"/>
</dbReference>
<dbReference type="Pfam" id="PF00933">
    <property type="entry name" value="Glyco_hydro_3"/>
    <property type="match status" value="1"/>
</dbReference>
<keyword evidence="5" id="KW-0378">Hydrolase</keyword>
<organism evidence="10 11">
    <name type="scientific">Ensete ventricosum</name>
    <name type="common">Abyssinian banana</name>
    <name type="synonym">Musa ensete</name>
    <dbReference type="NCBI Taxonomy" id="4639"/>
    <lineage>
        <taxon>Eukaryota</taxon>
        <taxon>Viridiplantae</taxon>
        <taxon>Streptophyta</taxon>
        <taxon>Embryophyta</taxon>
        <taxon>Tracheophyta</taxon>
        <taxon>Spermatophyta</taxon>
        <taxon>Magnoliopsida</taxon>
        <taxon>Liliopsida</taxon>
        <taxon>Zingiberales</taxon>
        <taxon>Musaceae</taxon>
        <taxon>Ensete</taxon>
    </lineage>
</organism>
<dbReference type="AlphaFoldDB" id="A0AAV8RNL9"/>
<keyword evidence="7" id="KW-0326">Glycosidase</keyword>
<dbReference type="Gene3D" id="2.60.40.10">
    <property type="entry name" value="Immunoglobulins"/>
    <property type="match status" value="1"/>
</dbReference>
<dbReference type="SUPFAM" id="SSF51445">
    <property type="entry name" value="(Trans)glycosidases"/>
    <property type="match status" value="1"/>
</dbReference>
<dbReference type="InterPro" id="IPR002772">
    <property type="entry name" value="Glyco_hydro_3_C"/>
</dbReference>
<dbReference type="FunFam" id="3.40.50.1700:FF:000001">
    <property type="entry name" value="probable beta-D-xylosidase 2"/>
    <property type="match status" value="1"/>
</dbReference>
<keyword evidence="3" id="KW-0964">Secreted</keyword>
<keyword evidence="4 8" id="KW-0732">Signal</keyword>
<dbReference type="Gene3D" id="3.20.20.300">
    <property type="entry name" value="Glycoside hydrolase, family 3, N-terminal domain"/>
    <property type="match status" value="1"/>
</dbReference>
<evidence type="ECO:0000256" key="6">
    <source>
        <dbReference type="ARBA" id="ARBA00023180"/>
    </source>
</evidence>
<dbReference type="SMART" id="SM01217">
    <property type="entry name" value="Fn3_like"/>
    <property type="match status" value="1"/>
</dbReference>
<evidence type="ECO:0000259" key="9">
    <source>
        <dbReference type="SMART" id="SM01217"/>
    </source>
</evidence>
<dbReference type="GO" id="GO:0046556">
    <property type="term" value="F:alpha-L-arabinofuranosidase activity"/>
    <property type="evidence" value="ECO:0007669"/>
    <property type="project" value="TreeGrafter"/>
</dbReference>
<gene>
    <name evidence="10" type="ORF">OPV22_011505</name>
</gene>
<comment type="subcellular location">
    <subcellularLocation>
        <location evidence="1">Secreted</location>
    </subcellularLocation>
</comment>
<dbReference type="PANTHER" id="PTHR42721:SF3">
    <property type="entry name" value="BETA-D-XYLOSIDASE 5-RELATED"/>
    <property type="match status" value="1"/>
</dbReference>
<dbReference type="FunFam" id="3.20.20.300:FF:000004">
    <property type="entry name" value="probable beta-D-xylosidase 7"/>
    <property type="match status" value="1"/>
</dbReference>
<evidence type="ECO:0000256" key="7">
    <source>
        <dbReference type="ARBA" id="ARBA00023295"/>
    </source>
</evidence>
<proteinExistence type="inferred from homology"/>
<name>A0AAV8RNL9_ENSVE</name>
<dbReference type="Pfam" id="PF01915">
    <property type="entry name" value="Glyco_hydro_3_C"/>
    <property type="match status" value="1"/>
</dbReference>
<dbReference type="GO" id="GO:0005576">
    <property type="term" value="C:extracellular region"/>
    <property type="evidence" value="ECO:0007669"/>
    <property type="project" value="UniProtKB-SubCell"/>
</dbReference>
<dbReference type="InterPro" id="IPR017853">
    <property type="entry name" value="GH"/>
</dbReference>
<dbReference type="PANTHER" id="PTHR42721">
    <property type="entry name" value="SUGAR HYDROLASE-RELATED"/>
    <property type="match status" value="1"/>
</dbReference>
<dbReference type="InterPro" id="IPR044993">
    <property type="entry name" value="BXL"/>
</dbReference>
<dbReference type="InterPro" id="IPR013783">
    <property type="entry name" value="Ig-like_fold"/>
</dbReference>
<reference evidence="10 11" key="1">
    <citation type="submission" date="2022-12" db="EMBL/GenBank/DDBJ databases">
        <title>Chromosome-scale assembly of the Ensete ventricosum genome.</title>
        <authorList>
            <person name="Dussert Y."/>
            <person name="Stocks J."/>
            <person name="Wendawek A."/>
            <person name="Woldeyes F."/>
            <person name="Nichols R.A."/>
            <person name="Borrell J.S."/>
        </authorList>
    </citation>
    <scope>NUCLEOTIDE SEQUENCE [LARGE SCALE GENOMIC DNA]</scope>
    <source>
        <strain evidence="11">cv. Maze</strain>
        <tissue evidence="10">Seeds</tissue>
    </source>
</reference>
<dbReference type="InterPro" id="IPR026891">
    <property type="entry name" value="Fn3-like"/>
</dbReference>
<feature type="domain" description="Fibronectin type III-like" evidence="9">
    <location>
        <begin position="704"/>
        <end position="774"/>
    </location>
</feature>
<keyword evidence="11" id="KW-1185">Reference proteome</keyword>
<evidence type="ECO:0000256" key="1">
    <source>
        <dbReference type="ARBA" id="ARBA00004613"/>
    </source>
</evidence>
<evidence type="ECO:0000256" key="5">
    <source>
        <dbReference type="ARBA" id="ARBA00022801"/>
    </source>
</evidence>
<keyword evidence="6" id="KW-0325">Glycoprotein</keyword>
<evidence type="ECO:0000256" key="2">
    <source>
        <dbReference type="ARBA" id="ARBA00005336"/>
    </source>
</evidence>
<feature type="signal peptide" evidence="8">
    <location>
        <begin position="1"/>
        <end position="33"/>
    </location>
</feature>
<dbReference type="InterPro" id="IPR036881">
    <property type="entry name" value="Glyco_hydro_3_C_sf"/>
</dbReference>
<dbReference type="Proteomes" id="UP001222027">
    <property type="component" value="Unassembled WGS sequence"/>
</dbReference>
<sequence length="781" mass="85135">MGTRKELHGGLTFSGALPLLLLLLLVQPLIVFSSPPIACDPANPSTRNYTFCQTTLPVDKRVNDLISRLTLEEKIQQLDDQAPEIPRLGVPKYNWWSEALHGVSWGGHGVHFNRTIPSATSFPQVILSAASFNPDLWYRIGQTIAVEARALYNAGHTDGLTFWSPNVNIFRDPRWGRGQETPGEDPVTASKYAVAFVRGLQGDSPTGERSGQLMTSSCCKHLTAYDLDRWNGSVRYSFNAKVTAQDMEDTFQPPFKSCVEEGRATCVMCSYNEVNGVPTCADYNLLTKQAKKEWGLDGYIATDCGAVDYMYGASHYAKTLEEAVSYALKAGVDINCGKAMSRNVASAIQKGNISESDIDRALFNAFSLRMKLGLFNGDPQKLPSGDIPPSQICSTEHKNLALQAAQEGIVLLKNTNNILPLAKSKVTSLGVIGPNADAPPSLMGNYNGPPCEVITPLKALKSSVNNTRFEAGCNIVACNVTKIPEAVQLASSVDYVIMFMGLDQNQEREDLDRTDLVLPGMQQTLVSKVAEAAKKPIILVLISGGPLDITFAKDDPRIGAILWAGFTGEAGGSAISSIIFGEHNPGGKLPVTWYPQEFTKVPMTDMRMRPDPATGYPGRSYRFYTGKTVYQFGYGLSYSNYSYEFKAEAATSIYLNNSLSPQATSNDPNTLSYDIASLGFNTCGELKVSAKVGVKNHGPMAGKHPVLLFSRWPSTEHGRPVKQLVGFQSVHLEAGESTKVEFPLSACEHLSRVMDDGRRVLDKGSHFLIVGDKEHEINIVS</sequence>
<dbReference type="GO" id="GO:0009505">
    <property type="term" value="C:plant-type cell wall"/>
    <property type="evidence" value="ECO:0007669"/>
    <property type="project" value="TreeGrafter"/>
</dbReference>
<comment type="similarity">
    <text evidence="2">Belongs to the glycosyl hydrolase 3 family.</text>
</comment>
<dbReference type="EMBL" id="JAQQAF010000003">
    <property type="protein sequence ID" value="KAJ8500953.1"/>
    <property type="molecule type" value="Genomic_DNA"/>
</dbReference>
<dbReference type="InterPro" id="IPR036962">
    <property type="entry name" value="Glyco_hydro_3_N_sf"/>
</dbReference>
<evidence type="ECO:0000256" key="4">
    <source>
        <dbReference type="ARBA" id="ARBA00022729"/>
    </source>
</evidence>
<evidence type="ECO:0000313" key="10">
    <source>
        <dbReference type="EMBL" id="KAJ8500953.1"/>
    </source>
</evidence>
<evidence type="ECO:0000256" key="3">
    <source>
        <dbReference type="ARBA" id="ARBA00022525"/>
    </source>
</evidence>
<dbReference type="Pfam" id="PF14310">
    <property type="entry name" value="Fn3-like"/>
    <property type="match status" value="1"/>
</dbReference>
<dbReference type="Gene3D" id="3.40.50.1700">
    <property type="entry name" value="Glycoside hydrolase family 3 C-terminal domain"/>
    <property type="match status" value="1"/>
</dbReference>